<organism evidence="1 2">
    <name type="scientific">Candidatus Raymondbacteria bacterium RIFOXYD12_FULL_49_13</name>
    <dbReference type="NCBI Taxonomy" id="1817890"/>
    <lineage>
        <taxon>Bacteria</taxon>
        <taxon>Raymondiibacteriota</taxon>
    </lineage>
</organism>
<dbReference type="Gene3D" id="3.40.50.2300">
    <property type="match status" value="1"/>
</dbReference>
<dbReference type="InterPro" id="IPR036388">
    <property type="entry name" value="WH-like_DNA-bd_sf"/>
</dbReference>
<dbReference type="Proteomes" id="UP000179243">
    <property type="component" value="Unassembled WGS sequence"/>
</dbReference>
<evidence type="ECO:0000313" key="1">
    <source>
        <dbReference type="EMBL" id="OGK06886.1"/>
    </source>
</evidence>
<dbReference type="EMBL" id="MFYX01000018">
    <property type="protein sequence ID" value="OGK06886.1"/>
    <property type="molecule type" value="Genomic_DNA"/>
</dbReference>
<comment type="caution">
    <text evidence="1">The sequence shown here is derived from an EMBL/GenBank/DDBJ whole genome shotgun (WGS) entry which is preliminary data.</text>
</comment>
<dbReference type="Gene3D" id="1.10.10.10">
    <property type="entry name" value="Winged helix-like DNA-binding domain superfamily/Winged helix DNA-binding domain"/>
    <property type="match status" value="1"/>
</dbReference>
<proteinExistence type="predicted"/>
<protein>
    <submittedName>
        <fullName evidence="1">Uncharacterized protein</fullName>
    </submittedName>
</protein>
<dbReference type="SUPFAM" id="SSF53822">
    <property type="entry name" value="Periplasmic binding protein-like I"/>
    <property type="match status" value="1"/>
</dbReference>
<sequence>MASFNAGLCTIQHALNLLEKEGLIKGVPSQGIFVRDPEELLLHGTGRQIRDLRQTKLPLVHCEPVDFKSSSPMVLADHFHGGKIAAQQMAKLGHKWIVFLHGHKKSKRETDQTNKLRWQGIQAGVKSANIAACEEFISMDLAMDTEMEIDTVVQKAMFGNACRGDTAGRDQRRTAGQIHTNVYYAEQPDLNASVRISAARPFP</sequence>
<dbReference type="AlphaFoldDB" id="A0A1F7FK78"/>
<dbReference type="InterPro" id="IPR028082">
    <property type="entry name" value="Peripla_BP_I"/>
</dbReference>
<evidence type="ECO:0000313" key="2">
    <source>
        <dbReference type="Proteomes" id="UP000179243"/>
    </source>
</evidence>
<name>A0A1F7FK78_UNCRA</name>
<gene>
    <name evidence="1" type="ORF">A2519_11545</name>
</gene>
<accession>A0A1F7FK78</accession>
<reference evidence="1 2" key="1">
    <citation type="journal article" date="2016" name="Nat. Commun.">
        <title>Thousands of microbial genomes shed light on interconnected biogeochemical processes in an aquifer system.</title>
        <authorList>
            <person name="Anantharaman K."/>
            <person name="Brown C.T."/>
            <person name="Hug L.A."/>
            <person name="Sharon I."/>
            <person name="Castelle C.J."/>
            <person name="Probst A.J."/>
            <person name="Thomas B.C."/>
            <person name="Singh A."/>
            <person name="Wilkins M.J."/>
            <person name="Karaoz U."/>
            <person name="Brodie E.L."/>
            <person name="Williams K.H."/>
            <person name="Hubbard S.S."/>
            <person name="Banfield J.F."/>
        </authorList>
    </citation>
    <scope>NUCLEOTIDE SEQUENCE [LARGE SCALE GENOMIC DNA]</scope>
</reference>